<keyword evidence="2" id="KW-0813">Transport</keyword>
<dbReference type="Proteomes" id="UP000219111">
    <property type="component" value="Unassembled WGS sequence"/>
</dbReference>
<dbReference type="RefSeq" id="WP_097069131.1">
    <property type="nucleotide sequence ID" value="NZ_OBMT01000002.1"/>
</dbReference>
<dbReference type="InterPro" id="IPR003439">
    <property type="entry name" value="ABC_transporter-like_ATP-bd"/>
</dbReference>
<dbReference type="GO" id="GO:0005524">
    <property type="term" value="F:ATP binding"/>
    <property type="evidence" value="ECO:0007669"/>
    <property type="project" value="UniProtKB-KW"/>
</dbReference>
<proteinExistence type="inferred from homology"/>
<dbReference type="PROSITE" id="PS50893">
    <property type="entry name" value="ABC_TRANSPORTER_2"/>
    <property type="match status" value="1"/>
</dbReference>
<dbReference type="OrthoDB" id="9782163at2"/>
<dbReference type="Gene3D" id="3.40.50.300">
    <property type="entry name" value="P-loop containing nucleotide triphosphate hydrolases"/>
    <property type="match status" value="1"/>
</dbReference>
<dbReference type="InterPro" id="IPR003593">
    <property type="entry name" value="AAA+_ATPase"/>
</dbReference>
<dbReference type="SUPFAM" id="SSF52540">
    <property type="entry name" value="P-loop containing nucleoside triphosphate hydrolases"/>
    <property type="match status" value="1"/>
</dbReference>
<feature type="domain" description="ABC transporter" evidence="5">
    <location>
        <begin position="5"/>
        <end position="217"/>
    </location>
</feature>
<evidence type="ECO:0000259" key="5">
    <source>
        <dbReference type="PROSITE" id="PS50893"/>
    </source>
</evidence>
<dbReference type="InterPro" id="IPR017871">
    <property type="entry name" value="ABC_transporter-like_CS"/>
</dbReference>
<dbReference type="InterPro" id="IPR015856">
    <property type="entry name" value="ABC_transpr_CbiO/EcfA_su"/>
</dbReference>
<keyword evidence="3" id="KW-0547">Nucleotide-binding</keyword>
<dbReference type="SMART" id="SM00382">
    <property type="entry name" value="AAA"/>
    <property type="match status" value="1"/>
</dbReference>
<dbReference type="GO" id="GO:0016887">
    <property type="term" value="F:ATP hydrolysis activity"/>
    <property type="evidence" value="ECO:0007669"/>
    <property type="project" value="InterPro"/>
</dbReference>
<evidence type="ECO:0000256" key="3">
    <source>
        <dbReference type="ARBA" id="ARBA00022741"/>
    </source>
</evidence>
<protein>
    <submittedName>
        <fullName evidence="6">Cobalt/nickel transport system ATP-binding protein</fullName>
    </submittedName>
</protein>
<dbReference type="PROSITE" id="PS00211">
    <property type="entry name" value="ABC_TRANSPORTER_1"/>
    <property type="match status" value="1"/>
</dbReference>
<comment type="similarity">
    <text evidence="1">Belongs to the ABC transporter superfamily.</text>
</comment>
<dbReference type="AlphaFoldDB" id="A0A285S4W6"/>
<organism evidence="6 7">
    <name type="scientific">Rhodobacter maris</name>
    <dbReference type="NCBI Taxonomy" id="446682"/>
    <lineage>
        <taxon>Bacteria</taxon>
        <taxon>Pseudomonadati</taxon>
        <taxon>Pseudomonadota</taxon>
        <taxon>Alphaproteobacteria</taxon>
        <taxon>Rhodobacterales</taxon>
        <taxon>Rhodobacter group</taxon>
        <taxon>Rhodobacter</taxon>
    </lineage>
</organism>
<evidence type="ECO:0000256" key="2">
    <source>
        <dbReference type="ARBA" id="ARBA00022448"/>
    </source>
</evidence>
<dbReference type="PANTHER" id="PTHR43553:SF24">
    <property type="entry name" value="ENERGY-COUPLING FACTOR TRANSPORTER ATP-BINDING PROTEIN ECFA1"/>
    <property type="match status" value="1"/>
</dbReference>
<dbReference type="Pfam" id="PF00005">
    <property type="entry name" value="ABC_tran"/>
    <property type="match status" value="1"/>
</dbReference>
<dbReference type="PANTHER" id="PTHR43553">
    <property type="entry name" value="HEAVY METAL TRANSPORTER"/>
    <property type="match status" value="1"/>
</dbReference>
<dbReference type="GO" id="GO:0042626">
    <property type="term" value="F:ATPase-coupled transmembrane transporter activity"/>
    <property type="evidence" value="ECO:0007669"/>
    <property type="project" value="TreeGrafter"/>
</dbReference>
<evidence type="ECO:0000313" key="7">
    <source>
        <dbReference type="Proteomes" id="UP000219111"/>
    </source>
</evidence>
<gene>
    <name evidence="6" type="ORF">SAMN05877831_102261</name>
</gene>
<keyword evidence="7" id="KW-1185">Reference proteome</keyword>
<sequence length="217" mass="23455">MASALELEGIHFAYPGRPSILAGASLTVAEGDRIALVGPNGSGKSTLLRIAVGLLRPNAGRVTGFGRPRASEAEFQDLRRDVGLVFQDPDDQLFCPTVIEDMAFGPLNLGQSRAEALATSEAVLEELDLMHLRNRVTHHLSGGEKRLVTLATVLAMRPKVLLLDEPTNALDPENAARLLSILRGLDIALVLVSHDAAFRAQLELREMRLLEGRLAAR</sequence>
<name>A0A285S4W6_9RHOB</name>
<dbReference type="EMBL" id="OBMT01000002">
    <property type="protein sequence ID" value="SOB99954.1"/>
    <property type="molecule type" value="Genomic_DNA"/>
</dbReference>
<dbReference type="CDD" id="cd03225">
    <property type="entry name" value="ABC_cobalt_CbiO_domain1"/>
    <property type="match status" value="1"/>
</dbReference>
<dbReference type="GO" id="GO:0043190">
    <property type="term" value="C:ATP-binding cassette (ABC) transporter complex"/>
    <property type="evidence" value="ECO:0007669"/>
    <property type="project" value="TreeGrafter"/>
</dbReference>
<dbReference type="InterPro" id="IPR050095">
    <property type="entry name" value="ECF_ABC_transporter_ATP-bd"/>
</dbReference>
<reference evidence="7" key="1">
    <citation type="submission" date="2017-08" db="EMBL/GenBank/DDBJ databases">
        <authorList>
            <person name="Varghese N."/>
            <person name="Submissions S."/>
        </authorList>
    </citation>
    <scope>NUCLEOTIDE SEQUENCE [LARGE SCALE GENOMIC DNA]</scope>
    <source>
        <strain evidence="7">JA276</strain>
    </source>
</reference>
<evidence type="ECO:0000256" key="4">
    <source>
        <dbReference type="ARBA" id="ARBA00022840"/>
    </source>
</evidence>
<evidence type="ECO:0000256" key="1">
    <source>
        <dbReference type="ARBA" id="ARBA00005417"/>
    </source>
</evidence>
<dbReference type="InterPro" id="IPR027417">
    <property type="entry name" value="P-loop_NTPase"/>
</dbReference>
<evidence type="ECO:0000313" key="6">
    <source>
        <dbReference type="EMBL" id="SOB99954.1"/>
    </source>
</evidence>
<accession>A0A285S4W6</accession>
<keyword evidence="4 6" id="KW-0067">ATP-binding</keyword>